<proteinExistence type="predicted"/>
<protein>
    <recommendedName>
        <fullName evidence="5">Mu-like prophage protein Com</fullName>
    </recommendedName>
</protein>
<feature type="region of interest" description="Disordered" evidence="1">
    <location>
        <begin position="99"/>
        <end position="118"/>
    </location>
</feature>
<keyword evidence="4" id="KW-1185">Reference proteome</keyword>
<feature type="transmembrane region" description="Helical" evidence="2">
    <location>
        <begin position="198"/>
        <end position="226"/>
    </location>
</feature>
<evidence type="ECO:0000256" key="1">
    <source>
        <dbReference type="SAM" id="MobiDB-lite"/>
    </source>
</evidence>
<keyword evidence="2" id="KW-0812">Transmembrane</keyword>
<evidence type="ECO:0000313" key="4">
    <source>
        <dbReference type="Proteomes" id="UP000317835"/>
    </source>
</evidence>
<name>A0A518GY35_9BACT</name>
<evidence type="ECO:0000256" key="2">
    <source>
        <dbReference type="SAM" id="Phobius"/>
    </source>
</evidence>
<dbReference type="EMBL" id="CP036426">
    <property type="protein sequence ID" value="QDV33508.1"/>
    <property type="molecule type" value="Genomic_DNA"/>
</dbReference>
<accession>A0A518GY35</accession>
<dbReference type="AlphaFoldDB" id="A0A518GY35"/>
<evidence type="ECO:0008006" key="5">
    <source>
        <dbReference type="Google" id="ProtNLM"/>
    </source>
</evidence>
<keyword evidence="2" id="KW-0472">Membrane</keyword>
<feature type="region of interest" description="Disordered" evidence="1">
    <location>
        <begin position="152"/>
        <end position="186"/>
    </location>
</feature>
<dbReference type="KEGG" id="tpla:ElP_13810"/>
<keyword evidence="2" id="KW-1133">Transmembrane helix</keyword>
<gene>
    <name evidence="3" type="ORF">ElP_13810</name>
</gene>
<dbReference type="RefSeq" id="WP_145267872.1">
    <property type="nucleotide sequence ID" value="NZ_CP036426.1"/>
</dbReference>
<feature type="region of interest" description="Disordered" evidence="1">
    <location>
        <begin position="41"/>
        <end position="81"/>
    </location>
</feature>
<dbReference type="Proteomes" id="UP000317835">
    <property type="component" value="Chromosome"/>
</dbReference>
<dbReference type="OrthoDB" id="292474at2"/>
<organism evidence="3 4">
    <name type="scientific">Tautonia plasticadhaerens</name>
    <dbReference type="NCBI Taxonomy" id="2527974"/>
    <lineage>
        <taxon>Bacteria</taxon>
        <taxon>Pseudomonadati</taxon>
        <taxon>Planctomycetota</taxon>
        <taxon>Planctomycetia</taxon>
        <taxon>Isosphaerales</taxon>
        <taxon>Isosphaeraceae</taxon>
        <taxon>Tautonia</taxon>
    </lineage>
</organism>
<sequence>MAPDPLKFRCDRCDQLLGVSPSKAGQRVKCPKCGCGLVVPGPSGPPPADRDESAWLPSTGASVEAKGGASGAVTRPPGFFDGIDLRQEELESLFAVDSDELPTTPIPGPGDPGEEDEGVAIPPGFLDLAAGGREPGPVSDLSEPASRVAFEPGTPPAGIGIRDPGAVPRGPRGEGGSSVPAASIARGRPGRDVAIPRVAFVAWSLFLLLALFLAFVSGLLAGRFVWTGPA</sequence>
<evidence type="ECO:0000313" key="3">
    <source>
        <dbReference type="EMBL" id="QDV33508.1"/>
    </source>
</evidence>
<reference evidence="3 4" key="1">
    <citation type="submission" date="2019-02" db="EMBL/GenBank/DDBJ databases">
        <title>Deep-cultivation of Planctomycetes and their phenomic and genomic characterization uncovers novel biology.</title>
        <authorList>
            <person name="Wiegand S."/>
            <person name="Jogler M."/>
            <person name="Boedeker C."/>
            <person name="Pinto D."/>
            <person name="Vollmers J."/>
            <person name="Rivas-Marin E."/>
            <person name="Kohn T."/>
            <person name="Peeters S.H."/>
            <person name="Heuer A."/>
            <person name="Rast P."/>
            <person name="Oberbeckmann S."/>
            <person name="Bunk B."/>
            <person name="Jeske O."/>
            <person name="Meyerdierks A."/>
            <person name="Storesund J.E."/>
            <person name="Kallscheuer N."/>
            <person name="Luecker S."/>
            <person name="Lage O.M."/>
            <person name="Pohl T."/>
            <person name="Merkel B.J."/>
            <person name="Hornburger P."/>
            <person name="Mueller R.-W."/>
            <person name="Bruemmer F."/>
            <person name="Labrenz M."/>
            <person name="Spormann A.M."/>
            <person name="Op den Camp H."/>
            <person name="Overmann J."/>
            <person name="Amann R."/>
            <person name="Jetten M.S.M."/>
            <person name="Mascher T."/>
            <person name="Medema M.H."/>
            <person name="Devos D.P."/>
            <person name="Kaster A.-K."/>
            <person name="Ovreas L."/>
            <person name="Rohde M."/>
            <person name="Galperin M.Y."/>
            <person name="Jogler C."/>
        </authorList>
    </citation>
    <scope>NUCLEOTIDE SEQUENCE [LARGE SCALE GENOMIC DNA]</scope>
    <source>
        <strain evidence="3 4">ElP</strain>
    </source>
</reference>